<dbReference type="AlphaFoldDB" id="A0A0G1C150"/>
<dbReference type="SMART" id="SM01321">
    <property type="entry name" value="Y1_Tnp"/>
    <property type="match status" value="1"/>
</dbReference>
<dbReference type="GO" id="GO:0006313">
    <property type="term" value="P:DNA transposition"/>
    <property type="evidence" value="ECO:0007669"/>
    <property type="project" value="InterPro"/>
</dbReference>
<organism evidence="2 3">
    <name type="scientific">Candidatus Beckwithbacteria bacterium GW2011_GWA2_43_10</name>
    <dbReference type="NCBI Taxonomy" id="1618369"/>
    <lineage>
        <taxon>Bacteria</taxon>
        <taxon>Candidatus Beckwithiibacteriota</taxon>
    </lineage>
</organism>
<proteinExistence type="predicted"/>
<gene>
    <name evidence="2" type="ORF">UV54_C0039G0003</name>
</gene>
<dbReference type="Pfam" id="PF01797">
    <property type="entry name" value="Y1_Tnp"/>
    <property type="match status" value="1"/>
</dbReference>
<dbReference type="Gene3D" id="3.30.70.1290">
    <property type="entry name" value="Transposase IS200-like"/>
    <property type="match status" value="1"/>
</dbReference>
<feature type="domain" description="Transposase IS200-like" evidence="1">
    <location>
        <begin position="9"/>
        <end position="153"/>
    </location>
</feature>
<name>A0A0G1C150_9BACT</name>
<dbReference type="InterPro" id="IPR002686">
    <property type="entry name" value="Transposase_17"/>
</dbReference>
<accession>A0A0G1C150</accession>
<dbReference type="PANTHER" id="PTHR34322">
    <property type="entry name" value="TRANSPOSASE, Y1_TNP DOMAIN-CONTAINING"/>
    <property type="match status" value="1"/>
</dbReference>
<dbReference type="Proteomes" id="UP000034213">
    <property type="component" value="Unassembled WGS sequence"/>
</dbReference>
<dbReference type="GO" id="GO:0004803">
    <property type="term" value="F:transposase activity"/>
    <property type="evidence" value="ECO:0007669"/>
    <property type="project" value="InterPro"/>
</dbReference>
<dbReference type="GO" id="GO:0003677">
    <property type="term" value="F:DNA binding"/>
    <property type="evidence" value="ECO:0007669"/>
    <property type="project" value="InterPro"/>
</dbReference>
<dbReference type="EMBL" id="LCEW01000039">
    <property type="protein sequence ID" value="KKS79204.1"/>
    <property type="molecule type" value="Genomic_DNA"/>
</dbReference>
<evidence type="ECO:0000259" key="1">
    <source>
        <dbReference type="SMART" id="SM01321"/>
    </source>
</evidence>
<protein>
    <recommendedName>
        <fullName evidence="1">Transposase IS200-like domain-containing protein</fullName>
    </recommendedName>
</protein>
<sequence>MPRRIVPLVTEEIYHVFNRGIDRRPTFLSKREYERAIKLTNYYRFRELPGKYSKFITLPIDQQKQIFQQLEKENNKRVEILTLCLMPNHFHFLLKQTADNGISKFISDWQNSYTRFHNLRHERTGPLFNDQFKAVHIESEEQLLHVSRYIHLNPYSGQVINSLADLVEYPWSSLSQFFNQEKSGLCETELILSNFSKSGYKKFIFDQADYQRQLEKIKHLLFP</sequence>
<evidence type="ECO:0000313" key="3">
    <source>
        <dbReference type="Proteomes" id="UP000034213"/>
    </source>
</evidence>
<dbReference type="InterPro" id="IPR036515">
    <property type="entry name" value="Transposase_17_sf"/>
</dbReference>
<comment type="caution">
    <text evidence="2">The sequence shown here is derived from an EMBL/GenBank/DDBJ whole genome shotgun (WGS) entry which is preliminary data.</text>
</comment>
<evidence type="ECO:0000313" key="2">
    <source>
        <dbReference type="EMBL" id="KKS79204.1"/>
    </source>
</evidence>
<dbReference type="SUPFAM" id="SSF143422">
    <property type="entry name" value="Transposase IS200-like"/>
    <property type="match status" value="1"/>
</dbReference>
<dbReference type="PATRIC" id="fig|1618369.3.peg.512"/>
<reference evidence="2 3" key="1">
    <citation type="journal article" date="2015" name="Nature">
        <title>rRNA introns, odd ribosomes, and small enigmatic genomes across a large radiation of phyla.</title>
        <authorList>
            <person name="Brown C.T."/>
            <person name="Hug L.A."/>
            <person name="Thomas B.C."/>
            <person name="Sharon I."/>
            <person name="Castelle C.J."/>
            <person name="Singh A."/>
            <person name="Wilkins M.J."/>
            <person name="Williams K.H."/>
            <person name="Banfield J.F."/>
        </authorList>
    </citation>
    <scope>NUCLEOTIDE SEQUENCE [LARGE SCALE GENOMIC DNA]</scope>
</reference>
<dbReference type="PANTHER" id="PTHR34322:SF2">
    <property type="entry name" value="TRANSPOSASE IS200-LIKE DOMAIN-CONTAINING PROTEIN"/>
    <property type="match status" value="1"/>
</dbReference>